<dbReference type="KEGG" id="tin:Tint_3150"/>
<gene>
    <name evidence="1" type="ordered locus">Tint_3150</name>
</gene>
<evidence type="ECO:0000313" key="1">
    <source>
        <dbReference type="EMBL" id="ADG32477.1"/>
    </source>
</evidence>
<accession>D5X049</accession>
<organism evidence="1">
    <name type="scientific">Thiomonas intermedia (strain K12)</name>
    <name type="common">Thiobacillus intermedius</name>
    <dbReference type="NCBI Taxonomy" id="75379"/>
    <lineage>
        <taxon>Bacteria</taxon>
        <taxon>Pseudomonadati</taxon>
        <taxon>Pseudomonadota</taxon>
        <taxon>Betaproteobacteria</taxon>
        <taxon>Burkholderiales</taxon>
        <taxon>Thiomonas</taxon>
    </lineage>
</organism>
<protein>
    <submittedName>
        <fullName evidence="1">Uncharacterized protein</fullName>
    </submittedName>
</protein>
<dbReference type="EMBL" id="CP002021">
    <property type="protein sequence ID" value="ADG32477.1"/>
    <property type="molecule type" value="Genomic_DNA"/>
</dbReference>
<name>D5X049_THIK1</name>
<reference evidence="1" key="1">
    <citation type="submission" date="2010-04" db="EMBL/GenBank/DDBJ databases">
        <title>Complete sequence of Thiomonas intermedia K12.</title>
        <authorList>
            <consortium name="US DOE Joint Genome Institute"/>
            <person name="Lucas S."/>
            <person name="Copeland A."/>
            <person name="Lapidus A."/>
            <person name="Cheng J.-F."/>
            <person name="Bruce D."/>
            <person name="Goodwin L."/>
            <person name="Pitluck S."/>
            <person name="Davenport K."/>
            <person name="Detter J.C."/>
            <person name="Han C."/>
            <person name="Tapia R."/>
            <person name="Land M."/>
            <person name="Hauser L."/>
            <person name="Kyrpides N."/>
            <person name="Ovchinnikova G."/>
            <person name="Kerfeld C.A."/>
            <person name="Cannon G.C."/>
            <person name="Heinhorst S."/>
            <person name="Woyke T."/>
        </authorList>
    </citation>
    <scope>NUCLEOTIDE SEQUENCE [LARGE SCALE GENOMIC DNA]</scope>
    <source>
        <strain evidence="1">K12</strain>
    </source>
</reference>
<dbReference type="HOGENOM" id="CLU_3367918_0_0_4"/>
<proteinExistence type="predicted"/>
<sequence length="35" mass="4189">MPLLLMDDHGIVKTLAPKDFDVERLRRQLRIGFMY</sequence>
<dbReference type="AlphaFoldDB" id="D5X049"/>